<organism evidence="3 4">
    <name type="scientific">Halocaridina rubra</name>
    <name type="common">Hawaiian red shrimp</name>
    <dbReference type="NCBI Taxonomy" id="373956"/>
    <lineage>
        <taxon>Eukaryota</taxon>
        <taxon>Metazoa</taxon>
        <taxon>Ecdysozoa</taxon>
        <taxon>Arthropoda</taxon>
        <taxon>Crustacea</taxon>
        <taxon>Multicrustacea</taxon>
        <taxon>Malacostraca</taxon>
        <taxon>Eumalacostraca</taxon>
        <taxon>Eucarida</taxon>
        <taxon>Decapoda</taxon>
        <taxon>Pleocyemata</taxon>
        <taxon>Caridea</taxon>
        <taxon>Atyoidea</taxon>
        <taxon>Atyidae</taxon>
        <taxon>Halocaridina</taxon>
    </lineage>
</organism>
<evidence type="ECO:0000313" key="4">
    <source>
        <dbReference type="Proteomes" id="UP001381693"/>
    </source>
</evidence>
<evidence type="ECO:0000256" key="2">
    <source>
        <dbReference type="SAM" id="Phobius"/>
    </source>
</evidence>
<name>A0AAN8XNF1_HALRR</name>
<keyword evidence="4" id="KW-1185">Reference proteome</keyword>
<proteinExistence type="predicted"/>
<dbReference type="Proteomes" id="UP001381693">
    <property type="component" value="Unassembled WGS sequence"/>
</dbReference>
<keyword evidence="2" id="KW-1133">Transmembrane helix</keyword>
<evidence type="ECO:0000256" key="1">
    <source>
        <dbReference type="SAM" id="MobiDB-lite"/>
    </source>
</evidence>
<feature type="region of interest" description="Disordered" evidence="1">
    <location>
        <begin position="61"/>
        <end position="80"/>
    </location>
</feature>
<gene>
    <name evidence="3" type="ORF">SK128_023876</name>
</gene>
<keyword evidence="2" id="KW-0812">Transmembrane</keyword>
<dbReference type="AlphaFoldDB" id="A0AAN8XNF1"/>
<protein>
    <submittedName>
        <fullName evidence="3">Uncharacterized protein</fullName>
    </submittedName>
</protein>
<evidence type="ECO:0000313" key="3">
    <source>
        <dbReference type="EMBL" id="KAK7082754.1"/>
    </source>
</evidence>
<feature type="transmembrane region" description="Helical" evidence="2">
    <location>
        <begin position="33"/>
        <end position="56"/>
    </location>
</feature>
<keyword evidence="2" id="KW-0472">Membrane</keyword>
<reference evidence="3 4" key="1">
    <citation type="submission" date="2023-11" db="EMBL/GenBank/DDBJ databases">
        <title>Halocaridina rubra genome assembly.</title>
        <authorList>
            <person name="Smith C."/>
        </authorList>
    </citation>
    <scope>NUCLEOTIDE SEQUENCE [LARGE SCALE GENOMIC DNA]</scope>
    <source>
        <strain evidence="3">EP-1</strain>
        <tissue evidence="3">Whole</tissue>
    </source>
</reference>
<dbReference type="EMBL" id="JAXCGZ010003896">
    <property type="protein sequence ID" value="KAK7082754.1"/>
    <property type="molecule type" value="Genomic_DNA"/>
</dbReference>
<comment type="caution">
    <text evidence="3">The sequence shown here is derived from an EMBL/GenBank/DDBJ whole genome shotgun (WGS) entry which is preliminary data.</text>
</comment>
<sequence length="143" mass="15436">MSMNVGDSSNLIHGGGGGLGVFWRSRTVVEKKLVIAISVMTLVIIGLIVAVAILGAQNAQNSNKATRHATPSHTSYSITENVSEESNIVESVSERVQEASHLLFHFTEEQKSTVLNSVEEEDSDLQQPVSQYSSNNKIIGKVL</sequence>
<accession>A0AAN8XNF1</accession>
<feature type="compositionally biased region" description="Polar residues" evidence="1">
    <location>
        <begin position="61"/>
        <end position="79"/>
    </location>
</feature>